<dbReference type="PANTHER" id="PTHR11847">
    <property type="entry name" value="RIBOSOMAL PROTEIN L15"/>
    <property type="match status" value="1"/>
</dbReference>
<dbReference type="InterPro" id="IPR013083">
    <property type="entry name" value="Znf_RING/FYVE/PHD"/>
</dbReference>
<keyword evidence="4" id="KW-0863">Zinc-finger</keyword>
<dbReference type="InterPro" id="IPR001841">
    <property type="entry name" value="Znf_RING"/>
</dbReference>
<keyword evidence="3 5" id="KW-0687">Ribonucleoprotein</keyword>
<dbReference type="PANTHER" id="PTHR11847:SF4">
    <property type="entry name" value="LARGE RIBOSOMAL SUBUNIT PROTEIN EL15"/>
    <property type="match status" value="1"/>
</dbReference>
<comment type="caution">
    <text evidence="8">The sequence shown here is derived from an EMBL/GenBank/DDBJ whole genome shotgun (WGS) entry which is preliminary data.</text>
</comment>
<evidence type="ECO:0000313" key="8">
    <source>
        <dbReference type="EMBL" id="KAJ5444387.1"/>
    </source>
</evidence>
<dbReference type="InterPro" id="IPR020925">
    <property type="entry name" value="Ribosomal_eL15_CS"/>
</dbReference>
<dbReference type="SUPFAM" id="SSF54189">
    <property type="entry name" value="Ribosomal proteins S24e, L23 and L15e"/>
    <property type="match status" value="1"/>
</dbReference>
<dbReference type="GO" id="GO:0003723">
    <property type="term" value="F:RNA binding"/>
    <property type="evidence" value="ECO:0007669"/>
    <property type="project" value="TreeGrafter"/>
</dbReference>
<feature type="transmembrane region" description="Helical" evidence="6">
    <location>
        <begin position="212"/>
        <end position="234"/>
    </location>
</feature>
<keyword evidence="9" id="KW-1185">Reference proteome</keyword>
<protein>
    <recommendedName>
        <fullName evidence="5">Ribosomal protein L15</fullName>
    </recommendedName>
</protein>
<gene>
    <name evidence="8" type="ORF">N7458_008259</name>
</gene>
<dbReference type="NCBIfam" id="NF003269">
    <property type="entry name" value="PRK04243.1"/>
    <property type="match status" value="1"/>
</dbReference>
<organism evidence="8 9">
    <name type="scientific">Penicillium daleae</name>
    <dbReference type="NCBI Taxonomy" id="63821"/>
    <lineage>
        <taxon>Eukaryota</taxon>
        <taxon>Fungi</taxon>
        <taxon>Dikarya</taxon>
        <taxon>Ascomycota</taxon>
        <taxon>Pezizomycotina</taxon>
        <taxon>Eurotiomycetes</taxon>
        <taxon>Eurotiomycetidae</taxon>
        <taxon>Eurotiales</taxon>
        <taxon>Aspergillaceae</taxon>
        <taxon>Penicillium</taxon>
    </lineage>
</organism>
<dbReference type="Pfam" id="PF13639">
    <property type="entry name" value="zf-RING_2"/>
    <property type="match status" value="1"/>
</dbReference>
<keyword evidence="2 5" id="KW-0689">Ribosomal protein</keyword>
<dbReference type="InterPro" id="IPR024794">
    <property type="entry name" value="Rbsml_eL15_core_dom_sf"/>
</dbReference>
<accession>A0AAD6G0Q0</accession>
<dbReference type="AlphaFoldDB" id="A0AAD6G0Q0"/>
<dbReference type="SUPFAM" id="SSF57850">
    <property type="entry name" value="RING/U-box"/>
    <property type="match status" value="1"/>
</dbReference>
<feature type="domain" description="RING-type" evidence="7">
    <location>
        <begin position="361"/>
        <end position="404"/>
    </location>
</feature>
<dbReference type="GO" id="GO:0022625">
    <property type="term" value="C:cytosolic large ribosomal subunit"/>
    <property type="evidence" value="ECO:0007669"/>
    <property type="project" value="TreeGrafter"/>
</dbReference>
<dbReference type="SMART" id="SM01384">
    <property type="entry name" value="Ribosomal_L15e"/>
    <property type="match status" value="1"/>
</dbReference>
<dbReference type="FunFam" id="3.40.1120.10:FF:000001">
    <property type="entry name" value="Ribosomal protein L15"/>
    <property type="match status" value="1"/>
</dbReference>
<dbReference type="PROSITE" id="PS01194">
    <property type="entry name" value="RIBOSOMAL_L15E"/>
    <property type="match status" value="1"/>
</dbReference>
<evidence type="ECO:0000256" key="4">
    <source>
        <dbReference type="PROSITE-ProRule" id="PRU00175"/>
    </source>
</evidence>
<sequence>MSTVATLFAGPGSAANVSGSVSENVGFRYVLDRTVQTLSTNGVPESRQISGLLFVPTLAAHDPCNDLAAPFVPRNVTRHEDVASFGYPTIGIAPWVSEDCTKSFLAASREVESDALVFFQPYKNDSEIPPPATNLCWDLNDGDQWKKDNQYPIYAIPGPAATTLMHELAWFSNGKKNRSRGETYPSFQKRDSSVRLFTMIANEPQTDSNPSLWSFVLIILGSIFGLTLIMYIIYRTVNRRRLLQAALAGQHDVEGVPMQATTPVQVPPEVVEQLPLYTYAGPRSSSVASIVKDEVESNVAEIDPSSQSPELPAEVAREDLSRDTPRVVGIRRPTPAVINPGSRGVVASANPYRLSHTQTNCAICFDPFMIGSTRVRELPCGHIFDHGCIDPWLLTRNSECPFCDNDKRPREADKVRSYAFLNLRNPHVKNTISLLTLQLFQMGALKYVEEIQKKKQSDVIRFLLRVRCWELRQLNAIHRASRPSRPDKARRLGYKAKQGYVVYRIRVRRGGRKRPAPKGATYGKPTNQGINQLKYQRALRATAEERVGRRCANLRVLNSYWINQDSTYKYFEVICVDPQHKAIRRDARINWICNPVHKHREARGLTATGKKSRGINKGHRYNNTKAGRRHTWKLHNTQSYWRYR</sequence>
<dbReference type="GO" id="GO:0003735">
    <property type="term" value="F:structural constituent of ribosome"/>
    <property type="evidence" value="ECO:0007669"/>
    <property type="project" value="InterPro"/>
</dbReference>
<dbReference type="Pfam" id="PF00827">
    <property type="entry name" value="Ribosomal_L15e"/>
    <property type="match status" value="1"/>
</dbReference>
<dbReference type="GeneID" id="81601884"/>
<dbReference type="EMBL" id="JAPVEA010000007">
    <property type="protein sequence ID" value="KAJ5444387.1"/>
    <property type="molecule type" value="Genomic_DNA"/>
</dbReference>
<evidence type="ECO:0000313" key="9">
    <source>
        <dbReference type="Proteomes" id="UP001213681"/>
    </source>
</evidence>
<keyword evidence="6" id="KW-0472">Membrane</keyword>
<dbReference type="InterPro" id="IPR012678">
    <property type="entry name" value="Ribosomal_uL23/eL15/eS24_sf"/>
</dbReference>
<evidence type="ECO:0000256" key="1">
    <source>
        <dbReference type="ARBA" id="ARBA00006857"/>
    </source>
</evidence>
<dbReference type="Gene3D" id="3.40.1120.10">
    <property type="entry name" value="Ribosomal protein l15e"/>
    <property type="match status" value="1"/>
</dbReference>
<dbReference type="RefSeq" id="XP_056764467.1">
    <property type="nucleotide sequence ID" value="XM_056911641.1"/>
</dbReference>
<proteinExistence type="inferred from homology"/>
<name>A0AAD6G0Q0_9EURO</name>
<evidence type="ECO:0000256" key="2">
    <source>
        <dbReference type="ARBA" id="ARBA00022980"/>
    </source>
</evidence>
<dbReference type="Proteomes" id="UP001213681">
    <property type="component" value="Unassembled WGS sequence"/>
</dbReference>
<dbReference type="CDD" id="cd16454">
    <property type="entry name" value="RING-H2_PA-TM-RING"/>
    <property type="match status" value="1"/>
</dbReference>
<dbReference type="GO" id="GO:0002181">
    <property type="term" value="P:cytoplasmic translation"/>
    <property type="evidence" value="ECO:0007669"/>
    <property type="project" value="TreeGrafter"/>
</dbReference>
<keyword evidence="6" id="KW-0812">Transmembrane</keyword>
<dbReference type="InterPro" id="IPR000439">
    <property type="entry name" value="Ribosomal_eL15"/>
</dbReference>
<keyword evidence="6" id="KW-1133">Transmembrane helix</keyword>
<evidence type="ECO:0000256" key="5">
    <source>
        <dbReference type="RuleBase" id="RU000663"/>
    </source>
</evidence>
<reference evidence="8" key="1">
    <citation type="submission" date="2022-12" db="EMBL/GenBank/DDBJ databases">
        <authorList>
            <person name="Petersen C."/>
        </authorList>
    </citation>
    <scope>NUCLEOTIDE SEQUENCE</scope>
    <source>
        <strain evidence="8">IBT 16125</strain>
    </source>
</reference>
<keyword evidence="4" id="KW-0862">Zinc</keyword>
<dbReference type="GO" id="GO:0008270">
    <property type="term" value="F:zinc ion binding"/>
    <property type="evidence" value="ECO:0007669"/>
    <property type="project" value="UniProtKB-KW"/>
</dbReference>
<keyword evidence="4" id="KW-0479">Metal-binding</keyword>
<evidence type="ECO:0000256" key="6">
    <source>
        <dbReference type="SAM" id="Phobius"/>
    </source>
</evidence>
<dbReference type="SMART" id="SM00184">
    <property type="entry name" value="RING"/>
    <property type="match status" value="1"/>
</dbReference>
<evidence type="ECO:0000256" key="3">
    <source>
        <dbReference type="ARBA" id="ARBA00023274"/>
    </source>
</evidence>
<dbReference type="PROSITE" id="PS50089">
    <property type="entry name" value="ZF_RING_2"/>
    <property type="match status" value="1"/>
</dbReference>
<dbReference type="Gene3D" id="3.30.40.10">
    <property type="entry name" value="Zinc/RING finger domain, C3HC4 (zinc finger)"/>
    <property type="match status" value="1"/>
</dbReference>
<evidence type="ECO:0000259" key="7">
    <source>
        <dbReference type="PROSITE" id="PS50089"/>
    </source>
</evidence>
<comment type="similarity">
    <text evidence="1 5">Belongs to the eukaryotic ribosomal protein eL15 family.</text>
</comment>
<reference evidence="8" key="2">
    <citation type="journal article" date="2023" name="IMA Fungus">
        <title>Comparative genomic study of the Penicillium genus elucidates a diverse pangenome and 15 lateral gene transfer events.</title>
        <authorList>
            <person name="Petersen C."/>
            <person name="Sorensen T."/>
            <person name="Nielsen M.R."/>
            <person name="Sondergaard T.E."/>
            <person name="Sorensen J.L."/>
            <person name="Fitzpatrick D.A."/>
            <person name="Frisvad J.C."/>
            <person name="Nielsen K.L."/>
        </authorList>
    </citation>
    <scope>NUCLEOTIDE SEQUENCE</scope>
    <source>
        <strain evidence="8">IBT 16125</strain>
    </source>
</reference>